<dbReference type="InterPro" id="IPR004919">
    <property type="entry name" value="GmrSD_N"/>
</dbReference>
<dbReference type="PANTHER" id="PTHR39639:SF1">
    <property type="entry name" value="DUF262 DOMAIN-CONTAINING PROTEIN"/>
    <property type="match status" value="1"/>
</dbReference>
<comment type="caution">
    <text evidence="3">The sequence shown here is derived from an EMBL/GenBank/DDBJ whole genome shotgun (WGS) entry which is preliminary data.</text>
</comment>
<feature type="domain" description="GmrSD restriction endonucleases N-terminal" evidence="2">
    <location>
        <begin position="39"/>
        <end position="173"/>
    </location>
</feature>
<dbReference type="AlphaFoldDB" id="A0A8E0IRS0"/>
<evidence type="ECO:0000313" key="4">
    <source>
        <dbReference type="Proteomes" id="UP000014252"/>
    </source>
</evidence>
<dbReference type="EMBL" id="ANKD01000366">
    <property type="protein sequence ID" value="EPC74516.1"/>
    <property type="molecule type" value="Genomic_DNA"/>
</dbReference>
<organism evidence="3 4">
    <name type="scientific">Lacticaseibacillus paracasei subsp. paracasei Lpp71</name>
    <dbReference type="NCBI Taxonomy" id="1256207"/>
    <lineage>
        <taxon>Bacteria</taxon>
        <taxon>Bacillati</taxon>
        <taxon>Bacillota</taxon>
        <taxon>Bacilli</taxon>
        <taxon>Lactobacillales</taxon>
        <taxon>Lactobacillaceae</taxon>
        <taxon>Lacticaseibacillus</taxon>
    </lineage>
</organism>
<reference evidence="3 4" key="1">
    <citation type="journal article" date="2013" name="PLoS ONE">
        <title>Lactobacillus paracasei comparative genomics: towards species pan-genome definition and exploitation of diversity.</title>
        <authorList>
            <person name="Smokvina T."/>
            <person name="Wels M."/>
            <person name="Polka J."/>
            <person name="Chervaux C."/>
            <person name="Brisse S."/>
            <person name="Boekhorst J."/>
            <person name="van Hylckama Vlieg J.E."/>
            <person name="Siezen R.J."/>
        </authorList>
    </citation>
    <scope>NUCLEOTIDE SEQUENCE [LARGE SCALE GENOMIC DNA]</scope>
    <source>
        <strain evidence="3 4">Lpp71</strain>
    </source>
</reference>
<name>A0A8E0IRS0_LACPA</name>
<evidence type="ECO:0000256" key="1">
    <source>
        <dbReference type="SAM" id="Coils"/>
    </source>
</evidence>
<feature type="coiled-coil region" evidence="1">
    <location>
        <begin position="1"/>
        <end position="28"/>
    </location>
</feature>
<evidence type="ECO:0000259" key="2">
    <source>
        <dbReference type="Pfam" id="PF03235"/>
    </source>
</evidence>
<dbReference type="PANTHER" id="PTHR39639">
    <property type="entry name" value="CHROMOSOME 16, WHOLE GENOME SHOTGUN SEQUENCE"/>
    <property type="match status" value="1"/>
</dbReference>
<accession>A0A8E0IRS0</accession>
<gene>
    <name evidence="3" type="ORF">Lpp71_07831</name>
</gene>
<dbReference type="Proteomes" id="UP000014252">
    <property type="component" value="Unassembled WGS sequence"/>
</dbReference>
<protein>
    <recommendedName>
        <fullName evidence="2">GmrSD restriction endonucleases N-terminal domain-containing protein</fullName>
    </recommendedName>
</protein>
<sequence length="358" mass="41102">MKVSAESKKKAQIQIRELQSEIKFDTRDLPAAYLAAKYREKSYFKPAYQREVVWGTDRKCRFVESLLLRYPIPMLFLAESENDGKLEIVDGLQRISTIDSFLNDELTLSGLKKLTLLNGFRFSDLSITDRNRLEDQALRVTVLDRDTSEIVKIDLFDRINTSSLKLEDAEVRAGAYGLNPMMQLIINLSDDPKFIEFTQLSQKRLARKENTELLSRFFAFSYNYKGFSHSVKDFINDFITIQGEDSKWDNKQKESKQTEKYTSELFSTISFIKENYPENVFKGPSGLFSRLRFEAIMVGTNLAIKKTNGSLEGNSQAIQKMLNSDEFQSLTLSGGANSKPKVQDRIEFVRNTLLEASK</sequence>
<keyword evidence="1" id="KW-0175">Coiled coil</keyword>
<proteinExistence type="predicted"/>
<evidence type="ECO:0000313" key="3">
    <source>
        <dbReference type="EMBL" id="EPC74516.1"/>
    </source>
</evidence>
<dbReference type="Pfam" id="PF03235">
    <property type="entry name" value="GmrSD_N"/>
    <property type="match status" value="1"/>
</dbReference>